<keyword evidence="4" id="KW-0804">Transcription</keyword>
<comment type="caution">
    <text evidence="7">The sequence shown here is derived from an EMBL/GenBank/DDBJ whole genome shotgun (WGS) entry which is preliminary data.</text>
</comment>
<gene>
    <name evidence="7" type="primary">rpoS_2</name>
    <name evidence="7" type="ORF">CLMAG_61080</name>
</gene>
<name>A0A162QJV7_9CLOT</name>
<dbReference type="OrthoDB" id="1954605at2"/>
<dbReference type="InterPro" id="IPR013324">
    <property type="entry name" value="RNA_pol_sigma_r3/r4-like"/>
</dbReference>
<dbReference type="Proteomes" id="UP000076603">
    <property type="component" value="Unassembled WGS sequence"/>
</dbReference>
<dbReference type="InterPro" id="IPR036388">
    <property type="entry name" value="WH-like_DNA-bd_sf"/>
</dbReference>
<dbReference type="PANTHER" id="PTHR30385">
    <property type="entry name" value="SIGMA FACTOR F FLAGELLAR"/>
    <property type="match status" value="1"/>
</dbReference>
<dbReference type="Pfam" id="PF04542">
    <property type="entry name" value="Sigma70_r2"/>
    <property type="match status" value="1"/>
</dbReference>
<accession>A0A162QJV7</accession>
<dbReference type="GO" id="GO:0006352">
    <property type="term" value="P:DNA-templated transcription initiation"/>
    <property type="evidence" value="ECO:0007669"/>
    <property type="project" value="InterPro"/>
</dbReference>
<dbReference type="Gene3D" id="1.10.10.10">
    <property type="entry name" value="Winged helix-like DNA-binding domain superfamily/Winged helix DNA-binding domain"/>
    <property type="match status" value="1"/>
</dbReference>
<dbReference type="SUPFAM" id="SSF88659">
    <property type="entry name" value="Sigma3 and sigma4 domains of RNA polymerase sigma factors"/>
    <property type="match status" value="1"/>
</dbReference>
<dbReference type="AlphaFoldDB" id="A0A162QJV7"/>
<dbReference type="PATRIC" id="fig|1121326.3.peg.6172"/>
<dbReference type="InterPro" id="IPR000943">
    <property type="entry name" value="RNA_pol_sigma70"/>
</dbReference>
<dbReference type="GO" id="GO:0016987">
    <property type="term" value="F:sigma factor activity"/>
    <property type="evidence" value="ECO:0007669"/>
    <property type="project" value="UniProtKB-KW"/>
</dbReference>
<organism evidence="7 8">
    <name type="scientific">Clostridium magnum DSM 2767</name>
    <dbReference type="NCBI Taxonomy" id="1121326"/>
    <lineage>
        <taxon>Bacteria</taxon>
        <taxon>Bacillati</taxon>
        <taxon>Bacillota</taxon>
        <taxon>Clostridia</taxon>
        <taxon>Eubacteriales</taxon>
        <taxon>Clostridiaceae</taxon>
        <taxon>Clostridium</taxon>
    </lineage>
</organism>
<dbReference type="InterPro" id="IPR013325">
    <property type="entry name" value="RNA_pol_sigma_r2"/>
</dbReference>
<dbReference type="InterPro" id="IPR007627">
    <property type="entry name" value="RNA_pol_sigma70_r2"/>
</dbReference>
<keyword evidence="2" id="KW-0731">Sigma factor</keyword>
<dbReference type="CDD" id="cd06171">
    <property type="entry name" value="Sigma70_r4"/>
    <property type="match status" value="1"/>
</dbReference>
<feature type="domain" description="RNA polymerase sigma-70 region 2" evidence="5">
    <location>
        <begin position="7"/>
        <end position="62"/>
    </location>
</feature>
<dbReference type="InterPro" id="IPR014284">
    <property type="entry name" value="RNA_pol_sigma-70_dom"/>
</dbReference>
<dbReference type="Pfam" id="PF08281">
    <property type="entry name" value="Sigma70_r4_2"/>
    <property type="match status" value="1"/>
</dbReference>
<keyword evidence="3" id="KW-0238">DNA-binding</keyword>
<evidence type="ECO:0000313" key="7">
    <source>
        <dbReference type="EMBL" id="KZL88615.1"/>
    </source>
</evidence>
<feature type="domain" description="RNA polymerase sigma factor 70 region 4 type 2" evidence="6">
    <location>
        <begin position="112"/>
        <end position="163"/>
    </location>
</feature>
<keyword evidence="8" id="KW-1185">Reference proteome</keyword>
<dbReference type="NCBIfam" id="TIGR02937">
    <property type="entry name" value="sigma70-ECF"/>
    <property type="match status" value="1"/>
</dbReference>
<dbReference type="STRING" id="1121326.CLMAG_61080"/>
<evidence type="ECO:0000313" key="8">
    <source>
        <dbReference type="Proteomes" id="UP000076603"/>
    </source>
</evidence>
<keyword evidence="1" id="KW-0805">Transcription regulation</keyword>
<evidence type="ECO:0000259" key="5">
    <source>
        <dbReference type="Pfam" id="PF04542"/>
    </source>
</evidence>
<evidence type="ECO:0000256" key="2">
    <source>
        <dbReference type="ARBA" id="ARBA00023082"/>
    </source>
</evidence>
<protein>
    <submittedName>
        <fullName evidence="7">RNA polymerase sigma factor RpoS</fullName>
    </submittedName>
</protein>
<evidence type="ECO:0000259" key="6">
    <source>
        <dbReference type="Pfam" id="PF08281"/>
    </source>
</evidence>
<dbReference type="PRINTS" id="PR00046">
    <property type="entry name" value="SIGMA70FCT"/>
</dbReference>
<dbReference type="InterPro" id="IPR013249">
    <property type="entry name" value="RNA_pol_sigma70_r4_t2"/>
</dbReference>
<evidence type="ECO:0000256" key="1">
    <source>
        <dbReference type="ARBA" id="ARBA00023015"/>
    </source>
</evidence>
<sequence length="170" mass="19620">MEAVIKSFTPCIIKNARSIYINGHEVSDLIQIGRLSIIKAVNMFDINKSKSAASYIKNSIVKNFYYLMRGTIKKVSCCSLNSINDEGQELIDTIASEESLEEKVLEEEEKAALKKAVDKLPEKYRDVILWFYIENKTLSQYSKEKGIPYRTVKQRKDKALEKLKDMLKER</sequence>
<evidence type="ECO:0000256" key="4">
    <source>
        <dbReference type="ARBA" id="ARBA00023163"/>
    </source>
</evidence>
<reference evidence="7 8" key="1">
    <citation type="submission" date="2016-04" db="EMBL/GenBank/DDBJ databases">
        <title>Genome sequence of Clostridium magnum DSM 2767.</title>
        <authorList>
            <person name="Poehlein A."/>
            <person name="Uhlig R."/>
            <person name="Fischer R."/>
            <person name="Bahl H."/>
            <person name="Daniel R."/>
        </authorList>
    </citation>
    <scope>NUCLEOTIDE SEQUENCE [LARGE SCALE GENOMIC DNA]</scope>
    <source>
        <strain evidence="7 8">DSM 2767</strain>
    </source>
</reference>
<dbReference type="GO" id="GO:0003677">
    <property type="term" value="F:DNA binding"/>
    <property type="evidence" value="ECO:0007669"/>
    <property type="project" value="UniProtKB-KW"/>
</dbReference>
<dbReference type="EMBL" id="LWAE01000016">
    <property type="protein sequence ID" value="KZL88615.1"/>
    <property type="molecule type" value="Genomic_DNA"/>
</dbReference>
<evidence type="ECO:0000256" key="3">
    <source>
        <dbReference type="ARBA" id="ARBA00023125"/>
    </source>
</evidence>
<dbReference type="SUPFAM" id="SSF88946">
    <property type="entry name" value="Sigma2 domain of RNA polymerase sigma factors"/>
    <property type="match status" value="1"/>
</dbReference>
<proteinExistence type="predicted"/>
<dbReference type="Gene3D" id="1.10.1740.10">
    <property type="match status" value="1"/>
</dbReference>